<dbReference type="EMBL" id="JAWJWF010000001">
    <property type="protein sequence ID" value="KAK6640488.1"/>
    <property type="molecule type" value="Genomic_DNA"/>
</dbReference>
<dbReference type="Gene3D" id="1.10.150.50">
    <property type="entry name" value="Transcription Factor, Ets-1"/>
    <property type="match status" value="1"/>
</dbReference>
<dbReference type="Pfam" id="PF02198">
    <property type="entry name" value="SAM_PNT"/>
    <property type="match status" value="1"/>
</dbReference>
<proteinExistence type="predicted"/>
<dbReference type="InterPro" id="IPR013761">
    <property type="entry name" value="SAM/pointed_sf"/>
</dbReference>
<evidence type="ECO:0000313" key="2">
    <source>
        <dbReference type="EMBL" id="KAK6640488.1"/>
    </source>
</evidence>
<dbReference type="PROSITE" id="PS51433">
    <property type="entry name" value="PNT"/>
    <property type="match status" value="1"/>
</dbReference>
<dbReference type="InterPro" id="IPR003118">
    <property type="entry name" value="Pointed_dom"/>
</dbReference>
<dbReference type="SUPFAM" id="SSF47769">
    <property type="entry name" value="SAM/Pointed domain"/>
    <property type="match status" value="1"/>
</dbReference>
<gene>
    <name evidence="2" type="ORF">RUM44_012183</name>
</gene>
<evidence type="ECO:0000259" key="1">
    <source>
        <dbReference type="PROSITE" id="PS51433"/>
    </source>
</evidence>
<comment type="caution">
    <text evidence="2">The sequence shown here is derived from an EMBL/GenBank/DDBJ whole genome shotgun (WGS) entry which is preliminary data.</text>
</comment>
<name>A0ABR1BAJ9_POLSC</name>
<feature type="domain" description="PNT" evidence="1">
    <location>
        <begin position="1"/>
        <end position="81"/>
    </location>
</feature>
<protein>
    <recommendedName>
        <fullName evidence="1">PNT domain-containing protein</fullName>
    </recommendedName>
</protein>
<dbReference type="Proteomes" id="UP001359485">
    <property type="component" value="Unassembled WGS sequence"/>
</dbReference>
<keyword evidence="3" id="KW-1185">Reference proteome</keyword>
<evidence type="ECO:0000313" key="3">
    <source>
        <dbReference type="Proteomes" id="UP001359485"/>
    </source>
</evidence>
<reference evidence="2 3" key="1">
    <citation type="submission" date="2023-09" db="EMBL/GenBank/DDBJ databases">
        <title>Genomes of two closely related lineages of the louse Polyplax serrata with different host specificities.</title>
        <authorList>
            <person name="Martinu J."/>
            <person name="Tarabai H."/>
            <person name="Stefka J."/>
            <person name="Hypsa V."/>
        </authorList>
    </citation>
    <scope>NUCLEOTIDE SEQUENCE [LARGE SCALE GENOMIC DNA]</scope>
    <source>
        <strain evidence="2">98ZLc_SE</strain>
    </source>
</reference>
<accession>A0ABR1BAJ9</accession>
<dbReference type="CDD" id="cd08203">
    <property type="entry name" value="SAM_PNT"/>
    <property type="match status" value="1"/>
</dbReference>
<sequence length="120" mass="13394">MLSLLSLEISDPAEWNSEHVTQWLSWTTTKFRLIPKPDALKFPKTGTELCELTKADFERITGDQRSGELLAVHLAHLRHSATGHTSSSLNEKPKYKIDLEDDLECCSSGRFKGPITVIGA</sequence>
<dbReference type="SMART" id="SM00251">
    <property type="entry name" value="SAM_PNT"/>
    <property type="match status" value="1"/>
</dbReference>
<organism evidence="2 3">
    <name type="scientific">Polyplax serrata</name>
    <name type="common">Common mouse louse</name>
    <dbReference type="NCBI Taxonomy" id="468196"/>
    <lineage>
        <taxon>Eukaryota</taxon>
        <taxon>Metazoa</taxon>
        <taxon>Ecdysozoa</taxon>
        <taxon>Arthropoda</taxon>
        <taxon>Hexapoda</taxon>
        <taxon>Insecta</taxon>
        <taxon>Pterygota</taxon>
        <taxon>Neoptera</taxon>
        <taxon>Paraneoptera</taxon>
        <taxon>Psocodea</taxon>
        <taxon>Troctomorpha</taxon>
        <taxon>Phthiraptera</taxon>
        <taxon>Anoplura</taxon>
        <taxon>Polyplacidae</taxon>
        <taxon>Polyplax</taxon>
    </lineage>
</organism>